<feature type="transmembrane region" description="Helical" evidence="1">
    <location>
        <begin position="20"/>
        <end position="39"/>
    </location>
</feature>
<dbReference type="Proteomes" id="UP001597118">
    <property type="component" value="Unassembled WGS sequence"/>
</dbReference>
<feature type="transmembrane region" description="Helical" evidence="1">
    <location>
        <begin position="46"/>
        <end position="69"/>
    </location>
</feature>
<dbReference type="RefSeq" id="WP_379661773.1">
    <property type="nucleotide sequence ID" value="NZ_JBHUDG010000004.1"/>
</dbReference>
<dbReference type="GO" id="GO:0016746">
    <property type="term" value="F:acyltransferase activity"/>
    <property type="evidence" value="ECO:0007669"/>
    <property type="project" value="UniProtKB-KW"/>
</dbReference>
<organism evidence="3 4">
    <name type="scientific">Pseudopedobacter beijingensis</name>
    <dbReference type="NCBI Taxonomy" id="1207056"/>
    <lineage>
        <taxon>Bacteria</taxon>
        <taxon>Pseudomonadati</taxon>
        <taxon>Bacteroidota</taxon>
        <taxon>Sphingobacteriia</taxon>
        <taxon>Sphingobacteriales</taxon>
        <taxon>Sphingobacteriaceae</taxon>
        <taxon>Pseudopedobacter</taxon>
    </lineage>
</organism>
<keyword evidence="1" id="KW-0472">Membrane</keyword>
<sequence>MNSTSPGALNTRQHFQILDGLRGLAAICVVIFHFAECIIFDYSKLFIGHGFLAVDFFFCLSGFVIAYAYDQRLEKIGVWQFFKRRLIRLHPLVIIGAILGLLGFLFDPFSAIDQTYSIGKTALLFLSTLFLIPLPIMEDRYFNLFGLNAPAWSLFWEYIANIVYVFVLYKINRKYLPALLLISAIGLIYVAYTSGNLAGGWSGDNFWQGSARISYSFLAGLFIYRSNWILKNNLGFLGLSILLIGAFIAPHFSFNWLTELLIVLIYFPLLVSLGAGATISKGKAICKFLGDISYPLYMTHYWALWIFVGYLNTYKPDSTTLTFVVIGGVIFLILFAYLIMVLYDKPIRKYLSNRNQK</sequence>
<feature type="transmembrane region" description="Helical" evidence="1">
    <location>
        <begin position="89"/>
        <end position="106"/>
    </location>
</feature>
<dbReference type="EC" id="2.3.-.-" evidence="3"/>
<feature type="transmembrane region" description="Helical" evidence="1">
    <location>
        <begin position="206"/>
        <end position="224"/>
    </location>
</feature>
<feature type="transmembrane region" description="Helical" evidence="1">
    <location>
        <begin position="323"/>
        <end position="343"/>
    </location>
</feature>
<keyword evidence="1" id="KW-0812">Transmembrane</keyword>
<dbReference type="InterPro" id="IPR050879">
    <property type="entry name" value="Acyltransferase_3"/>
</dbReference>
<dbReference type="PANTHER" id="PTHR23028">
    <property type="entry name" value="ACETYLTRANSFERASE"/>
    <property type="match status" value="1"/>
</dbReference>
<dbReference type="EMBL" id="JBHUDG010000004">
    <property type="protein sequence ID" value="MFD1629394.1"/>
    <property type="molecule type" value="Genomic_DNA"/>
</dbReference>
<evidence type="ECO:0000313" key="3">
    <source>
        <dbReference type="EMBL" id="MFD1629394.1"/>
    </source>
</evidence>
<keyword evidence="4" id="KW-1185">Reference proteome</keyword>
<gene>
    <name evidence="3" type="ORF">ACFSAH_05850</name>
</gene>
<keyword evidence="1" id="KW-1133">Transmembrane helix</keyword>
<name>A0ABW4IBL9_9SPHI</name>
<comment type="caution">
    <text evidence="3">The sequence shown here is derived from an EMBL/GenBank/DDBJ whole genome shotgun (WGS) entry which is preliminary data.</text>
</comment>
<feature type="domain" description="Acyltransferase 3" evidence="2">
    <location>
        <begin position="18"/>
        <end position="337"/>
    </location>
</feature>
<dbReference type="PANTHER" id="PTHR23028:SF134">
    <property type="entry name" value="PUTATIVE (AFU_ORTHOLOGUE AFUA_4G08520)-RELATED"/>
    <property type="match status" value="1"/>
</dbReference>
<dbReference type="InterPro" id="IPR002656">
    <property type="entry name" value="Acyl_transf_3_dom"/>
</dbReference>
<evidence type="ECO:0000313" key="4">
    <source>
        <dbReference type="Proteomes" id="UP001597118"/>
    </source>
</evidence>
<feature type="transmembrane region" description="Helical" evidence="1">
    <location>
        <begin position="176"/>
        <end position="194"/>
    </location>
</feature>
<accession>A0ABW4IBL9</accession>
<evidence type="ECO:0000256" key="1">
    <source>
        <dbReference type="SAM" id="Phobius"/>
    </source>
</evidence>
<feature type="transmembrane region" description="Helical" evidence="1">
    <location>
        <begin position="236"/>
        <end position="254"/>
    </location>
</feature>
<feature type="transmembrane region" description="Helical" evidence="1">
    <location>
        <begin position="260"/>
        <end position="280"/>
    </location>
</feature>
<evidence type="ECO:0000259" key="2">
    <source>
        <dbReference type="Pfam" id="PF01757"/>
    </source>
</evidence>
<dbReference type="Pfam" id="PF01757">
    <property type="entry name" value="Acyl_transf_3"/>
    <property type="match status" value="1"/>
</dbReference>
<proteinExistence type="predicted"/>
<feature type="transmembrane region" description="Helical" evidence="1">
    <location>
        <begin position="292"/>
        <end position="311"/>
    </location>
</feature>
<keyword evidence="3" id="KW-0808">Transferase</keyword>
<keyword evidence="3" id="KW-0012">Acyltransferase</keyword>
<reference evidence="4" key="1">
    <citation type="journal article" date="2019" name="Int. J. Syst. Evol. Microbiol.">
        <title>The Global Catalogue of Microorganisms (GCM) 10K type strain sequencing project: providing services to taxonomists for standard genome sequencing and annotation.</title>
        <authorList>
            <consortium name="The Broad Institute Genomics Platform"/>
            <consortium name="The Broad Institute Genome Sequencing Center for Infectious Disease"/>
            <person name="Wu L."/>
            <person name="Ma J."/>
        </authorList>
    </citation>
    <scope>NUCLEOTIDE SEQUENCE [LARGE SCALE GENOMIC DNA]</scope>
    <source>
        <strain evidence="4">CCUG 53762</strain>
    </source>
</reference>
<feature type="transmembrane region" description="Helical" evidence="1">
    <location>
        <begin position="149"/>
        <end position="169"/>
    </location>
</feature>
<protein>
    <submittedName>
        <fullName evidence="3">Acyltransferase family protein</fullName>
        <ecNumber evidence="3">2.3.-.-</ecNumber>
    </submittedName>
</protein>